<dbReference type="PANTHER" id="PTHR47083">
    <property type="entry name" value="TESTIS-EXPRESSED PROTEIN 11"/>
    <property type="match status" value="1"/>
</dbReference>
<dbReference type="Gene3D" id="1.25.40.10">
    <property type="entry name" value="Tetratricopeptide repeat domain"/>
    <property type="match status" value="1"/>
</dbReference>
<dbReference type="CTD" id="56159"/>
<dbReference type="RefSeq" id="XP_026136306.1">
    <property type="nucleotide sequence ID" value="XM_026280521.1"/>
</dbReference>
<gene>
    <name evidence="4" type="primary">tex11</name>
</gene>
<organism evidence="3 4">
    <name type="scientific">Carassius auratus</name>
    <name type="common">Goldfish</name>
    <dbReference type="NCBI Taxonomy" id="7957"/>
    <lineage>
        <taxon>Eukaryota</taxon>
        <taxon>Metazoa</taxon>
        <taxon>Chordata</taxon>
        <taxon>Craniata</taxon>
        <taxon>Vertebrata</taxon>
        <taxon>Euteleostomi</taxon>
        <taxon>Actinopterygii</taxon>
        <taxon>Neopterygii</taxon>
        <taxon>Teleostei</taxon>
        <taxon>Ostariophysi</taxon>
        <taxon>Cypriniformes</taxon>
        <taxon>Cyprinidae</taxon>
        <taxon>Cyprininae</taxon>
        <taxon>Carassius</taxon>
    </lineage>
</organism>
<dbReference type="GO" id="GO:0007130">
    <property type="term" value="P:synaptonemal complex assembly"/>
    <property type="evidence" value="ECO:0007669"/>
    <property type="project" value="TreeGrafter"/>
</dbReference>
<evidence type="ECO:0000313" key="3">
    <source>
        <dbReference type="Proteomes" id="UP000515129"/>
    </source>
</evidence>
<evidence type="ECO:0000256" key="1">
    <source>
        <dbReference type="ARBA" id="ARBA00023254"/>
    </source>
</evidence>
<name>A0A6P6QT58_CARAU</name>
<dbReference type="InterPro" id="IPR013940">
    <property type="entry name" value="Spo22/ZIP4/TEX11"/>
</dbReference>
<dbReference type="PANTHER" id="PTHR47083:SF1">
    <property type="entry name" value="TESTIS-EXPRESSED PROTEIN 11"/>
    <property type="match status" value="1"/>
</dbReference>
<dbReference type="Proteomes" id="UP000515129">
    <property type="component" value="Chromosome 14"/>
</dbReference>
<dbReference type="InterPro" id="IPR019734">
    <property type="entry name" value="TPR_rpt"/>
</dbReference>
<evidence type="ECO:0000256" key="2">
    <source>
        <dbReference type="ARBA" id="ARBA00031845"/>
    </source>
</evidence>
<protein>
    <recommendedName>
        <fullName evidence="2">Protein ZIP4 homolog</fullName>
    </recommendedName>
</protein>
<dbReference type="AlphaFoldDB" id="A0A6P6QT58"/>
<dbReference type="GO" id="GO:0000801">
    <property type="term" value="C:central element"/>
    <property type="evidence" value="ECO:0007669"/>
    <property type="project" value="TreeGrafter"/>
</dbReference>
<dbReference type="GeneID" id="113113942"/>
<keyword evidence="1" id="KW-0469">Meiosis</keyword>
<proteinExistence type="predicted"/>
<dbReference type="KEGG" id="caua:113113942"/>
<dbReference type="InterPro" id="IPR011990">
    <property type="entry name" value="TPR-like_helical_dom_sf"/>
</dbReference>
<sequence length="941" mass="106743">MEQFVVDVKNLSEKLIHRQIDSNLDDVIETLFKAISTLDAAAKLQDSQLEEIAIQLWNWAVTKRVGSTITEEQKAKVRHVACRLLYLCGPENPSENIVRKQILMASKTGRTWLDCKKPKVADDFLSLAVSSLETLYSRLTSHGDCAEDINTPKGDIEKDLLRVLSYQAESAVSQEQHEEAVSCIQRCKEMLLRLPKETGYLSLICYNFGVDTYSQGKHEESTFWLSQSYDIGKMNVKYSPGSEMQAKVLRLLAKVYLDWDCQKYLEKALHAVSLANKEHMQLSGLYLKIQILIKSRSPDEATKSGLSELLDCEVPLEVCLSTVKLLVEENREALAFDFLKRVCQHFESSPELGSALLMHIELLLQRDKDLLAKQKIEDAITGHYTGKQLAPPTLSSLHLLLWDRASKNFEAKNYSEALEWYNYSLSFYRADELDQNLAKLQRNRSTCFLHLHQLEKAKEAVEKAARIDSSNIFTQFNIYKIAVLENNAEKAGAALREIGALAQNPVTSEERLLVTENAAANLLSLAAQIALEHEQQETAIKALESLCERSQDVTQILTALRCLVRLFLTTMENISEENRNANLDILLSYLKTGTFTHNISLHCCFNQLYFSTLIYCVHTEFTALEKLSQIHGHGAQQHSEDANWFRRIAWNSALQCEHSPVRMRDFFLLSFQLSQLCAPDRGVLMGQKTCLLMAAAASLEICRSSDHTEQQTELLTQTLEHIQLCKEIWTTIKASGTSSKDKTDTLLLLYEFETRAKLNDPKLESVLESVLELDYIETKLLEMIAVLAMEPPAHYPVLCKKALRIALSLHRKQSQVDLTRCSNCLHSLIQLTLPSGVSEVQPCVLEEVWAYYEEALSIIATAPEDFPELEILWLLTRAWNTGILLYSLAQYPEAERWCGLGMSFLKHLGSLQDSYHSQMAGLYSEVLDRLDKAKKNLIIEE</sequence>
<evidence type="ECO:0000313" key="4">
    <source>
        <dbReference type="RefSeq" id="XP_026136306.1"/>
    </source>
</evidence>
<dbReference type="SMART" id="SM00028">
    <property type="entry name" value="TPR"/>
    <property type="match status" value="4"/>
</dbReference>
<dbReference type="Pfam" id="PF08631">
    <property type="entry name" value="SPO22"/>
    <property type="match status" value="1"/>
</dbReference>
<dbReference type="GO" id="GO:0007060">
    <property type="term" value="P:male meiosis chromosome segregation"/>
    <property type="evidence" value="ECO:0007669"/>
    <property type="project" value="TreeGrafter"/>
</dbReference>
<dbReference type="OrthoDB" id="65716at2759"/>
<keyword evidence="3" id="KW-1185">Reference proteome</keyword>
<dbReference type="SUPFAM" id="SSF48452">
    <property type="entry name" value="TPR-like"/>
    <property type="match status" value="2"/>
</dbReference>
<accession>A0A6P6QT58</accession>
<reference evidence="4" key="1">
    <citation type="submission" date="2025-08" db="UniProtKB">
        <authorList>
            <consortium name="RefSeq"/>
        </authorList>
    </citation>
    <scope>IDENTIFICATION</scope>
    <source>
        <strain evidence="4">Wakin</strain>
        <tissue evidence="4">Muscle</tissue>
    </source>
</reference>
<dbReference type="InterPro" id="IPR042861">
    <property type="entry name" value="TEX11"/>
</dbReference>
<dbReference type="GO" id="GO:0007131">
    <property type="term" value="P:reciprocal meiotic recombination"/>
    <property type="evidence" value="ECO:0007669"/>
    <property type="project" value="TreeGrafter"/>
</dbReference>